<dbReference type="Proteomes" id="UP000016511">
    <property type="component" value="Unassembled WGS sequence"/>
</dbReference>
<dbReference type="EMBL" id="AWSJ01000190">
    <property type="protein sequence ID" value="ERI08756.1"/>
    <property type="molecule type" value="Genomic_DNA"/>
</dbReference>
<evidence type="ECO:0000313" key="2">
    <source>
        <dbReference type="Proteomes" id="UP000016511"/>
    </source>
</evidence>
<keyword evidence="2" id="KW-1185">Reference proteome</keyword>
<gene>
    <name evidence="1" type="ORF">HMPREF0083_03143</name>
</gene>
<proteinExistence type="predicted"/>
<dbReference type="AlphaFoldDB" id="U1YDB6"/>
<accession>U1YDB6</accession>
<name>U1YDB6_ANEAE</name>
<sequence length="53" mass="6108">MKTRKSNNEKGWRALALLFLLSFHTLSSTKGSRHQTKNRKLIVGKFLLGAYLF</sequence>
<comment type="caution">
    <text evidence="1">The sequence shown here is derived from an EMBL/GenBank/DDBJ whole genome shotgun (WGS) entry which is preliminary data.</text>
</comment>
<dbReference type="STRING" id="649747.HMPREF0083_03143"/>
<reference evidence="1 2" key="1">
    <citation type="submission" date="2013-08" db="EMBL/GenBank/DDBJ databases">
        <authorList>
            <person name="Weinstock G."/>
            <person name="Sodergren E."/>
            <person name="Wylie T."/>
            <person name="Fulton L."/>
            <person name="Fulton R."/>
            <person name="Fronick C."/>
            <person name="O'Laughlin M."/>
            <person name="Godfrey J."/>
            <person name="Miner T."/>
            <person name="Herter B."/>
            <person name="Appelbaum E."/>
            <person name="Cordes M."/>
            <person name="Lek S."/>
            <person name="Wollam A."/>
            <person name="Pepin K.H."/>
            <person name="Palsikar V.B."/>
            <person name="Mitreva M."/>
            <person name="Wilson R.K."/>
        </authorList>
    </citation>
    <scope>NUCLEOTIDE SEQUENCE [LARGE SCALE GENOMIC DNA]</scope>
    <source>
        <strain evidence="1 2">ATCC 12856</strain>
    </source>
</reference>
<organism evidence="1 2">
    <name type="scientific">Aneurinibacillus aneurinilyticus ATCC 12856</name>
    <dbReference type="NCBI Taxonomy" id="649747"/>
    <lineage>
        <taxon>Bacteria</taxon>
        <taxon>Bacillati</taxon>
        <taxon>Bacillota</taxon>
        <taxon>Bacilli</taxon>
        <taxon>Bacillales</taxon>
        <taxon>Paenibacillaceae</taxon>
        <taxon>Aneurinibacillus group</taxon>
        <taxon>Aneurinibacillus</taxon>
    </lineage>
</organism>
<protein>
    <submittedName>
        <fullName evidence="1">Uncharacterized protein</fullName>
    </submittedName>
</protein>
<evidence type="ECO:0000313" key="1">
    <source>
        <dbReference type="EMBL" id="ERI08756.1"/>
    </source>
</evidence>
<dbReference type="HOGENOM" id="CLU_3057976_0_0_9"/>